<reference evidence="3" key="1">
    <citation type="submission" date="2023-07" db="EMBL/GenBank/DDBJ databases">
        <authorList>
            <consortium name="CYATHOMIX"/>
        </authorList>
    </citation>
    <scope>NUCLEOTIDE SEQUENCE</scope>
    <source>
        <strain evidence="3">N/A</strain>
    </source>
</reference>
<feature type="compositionally biased region" description="Polar residues" evidence="1">
    <location>
        <begin position="903"/>
        <end position="912"/>
    </location>
</feature>
<feature type="region of interest" description="Disordered" evidence="1">
    <location>
        <begin position="895"/>
        <end position="922"/>
    </location>
</feature>
<dbReference type="PANTHER" id="PTHR21541:SF3">
    <property type="entry name" value="STRUCTURE-SPECIFIC ENDONUCLEASE SUBUNIT SLX4"/>
    <property type="match status" value="1"/>
</dbReference>
<dbReference type="PROSITE" id="PS50097">
    <property type="entry name" value="BTB"/>
    <property type="match status" value="1"/>
</dbReference>
<keyword evidence="4" id="KW-1185">Reference proteome</keyword>
<feature type="compositionally biased region" description="Low complexity" evidence="1">
    <location>
        <begin position="469"/>
        <end position="480"/>
    </location>
</feature>
<comment type="caution">
    <text evidence="3">The sequence shown here is derived from an EMBL/GenBank/DDBJ whole genome shotgun (WGS) entry which is preliminary data.</text>
</comment>
<organism evidence="3 4">
    <name type="scientific">Cylicocyclus nassatus</name>
    <name type="common">Nematode worm</name>
    <dbReference type="NCBI Taxonomy" id="53992"/>
    <lineage>
        <taxon>Eukaryota</taxon>
        <taxon>Metazoa</taxon>
        <taxon>Ecdysozoa</taxon>
        <taxon>Nematoda</taxon>
        <taxon>Chromadorea</taxon>
        <taxon>Rhabditida</taxon>
        <taxon>Rhabditina</taxon>
        <taxon>Rhabditomorpha</taxon>
        <taxon>Strongyloidea</taxon>
        <taxon>Strongylidae</taxon>
        <taxon>Cylicocyclus</taxon>
    </lineage>
</organism>
<dbReference type="SUPFAM" id="SSF54695">
    <property type="entry name" value="POZ domain"/>
    <property type="match status" value="1"/>
</dbReference>
<feature type="region of interest" description="Disordered" evidence="1">
    <location>
        <begin position="561"/>
        <end position="586"/>
    </location>
</feature>
<protein>
    <recommendedName>
        <fullName evidence="2">BTB domain-containing protein</fullName>
    </recommendedName>
</protein>
<feature type="compositionally biased region" description="Basic and acidic residues" evidence="1">
    <location>
        <begin position="573"/>
        <end position="586"/>
    </location>
</feature>
<feature type="region of interest" description="Disordered" evidence="1">
    <location>
        <begin position="443"/>
        <end position="530"/>
    </location>
</feature>
<dbReference type="Pfam" id="PF00651">
    <property type="entry name" value="BTB"/>
    <property type="match status" value="1"/>
</dbReference>
<dbReference type="EMBL" id="CATQJL010000223">
    <property type="protein sequence ID" value="CAJ0596662.1"/>
    <property type="molecule type" value="Genomic_DNA"/>
</dbReference>
<evidence type="ECO:0000313" key="4">
    <source>
        <dbReference type="Proteomes" id="UP001176961"/>
    </source>
</evidence>
<gene>
    <name evidence="3" type="ORF">CYNAS_LOCUS8645</name>
</gene>
<dbReference type="PANTHER" id="PTHR21541">
    <property type="entry name" value="BTB POZ DOMAIN CONTAINING 12"/>
    <property type="match status" value="1"/>
</dbReference>
<proteinExistence type="predicted"/>
<dbReference type="CDD" id="cd18186">
    <property type="entry name" value="BTB_POZ_ZBTB_KLHL-like"/>
    <property type="match status" value="1"/>
</dbReference>
<dbReference type="Proteomes" id="UP001176961">
    <property type="component" value="Unassembled WGS sequence"/>
</dbReference>
<name>A0AA36M4E0_CYLNA</name>
<evidence type="ECO:0000313" key="3">
    <source>
        <dbReference type="EMBL" id="CAJ0596662.1"/>
    </source>
</evidence>
<feature type="compositionally biased region" description="Acidic residues" evidence="1">
    <location>
        <begin position="913"/>
        <end position="922"/>
    </location>
</feature>
<feature type="region of interest" description="Disordered" evidence="1">
    <location>
        <begin position="38"/>
        <end position="66"/>
    </location>
</feature>
<sequence>PALIAGVNAVSVPLVLSFTTCSIQLKFKNKFVWSMNRESDDDFRSPRPTIPFPAAPRRPEKKGSVQSIPVLPVSSSASSFDIKEPGPSTTADACTICSKNLAHLNDLRKIAHVNKCLDAQESNSNHAKATEKWSNTIDCPLCGEPQPPGPHRAAHAKRCGKIHKIAPKELLRLMETQSRVTEVKKRSSIIHTKAPVPVKKEVIPLKLQGAPNSVFDESVQLAKALSASISEDAPHVEAQPTQEFTRIPDPNEKRRKRPRSYAIVELAPRSCKCEVIQKVHERFVEAFKVRKVNGEKESHSDICKQNSSRTSVFMQRQARLLEKLERLERLSEDLSVLAGSDIASDVEILCEDGNLKAHRSLLRARTSLLNGNDSQAGTPSIEIKESRKIVACWLQYAYSGKIEWLSEDTDKIRRLAERFGPDDLVPLCARMKPSGSVDELANEASVANEPTSSLGPAAKVEAGSHESVSHTVSSTPSPESDVVVTPSPESDVVVPEALRVNLEEPGTSREKEDNSIDTEDPLQGINLADSSVNSSADVECITIEDSDVSGSKGIQGAEDNIAEDMQEESTTSRPKEGNCTDSSHRSDVEAMQITLFDMPEDFNNSSVPSRTNKSPDLFDERSKAAEDVVEDFSWNYTPLRTTISKSRRCSLATSGDQQLISPQQMNAITASEGKRASASDDLNHGHGAYEDEYFNYQDPCLEDAWYEPVEMSQLSLSQSVEEPAENPLPSHMEKASARRGRKISVKESSFGAPRPVTPLQSMEGQETNENSFTVNRDAPIVPPVAHSTPAEPTKKKARFGSNVKVLKTSGITPMPCYEGMTDEELKRELSKFGLKPMGRKRAVNMLRRIYDEVHPVIDPCTPTARPLSVEKTASASPQKGVKKARARGKALTSISEDAAAVSMPTSSTSNAPQEEDPLDEDFMDLGDKTLNEPRDEPPEESMIDDTGILPKDLEGMTQIFLAWLRRPENDHLYNHMLSLQPVLIDELHLRMSRADSAVCGIPKKALANVLDRLSITFSLPQPPGGRRGMNKTNRKRK</sequence>
<accession>A0AA36M4E0</accession>
<feature type="domain" description="BTB" evidence="2">
    <location>
        <begin position="344"/>
        <end position="406"/>
    </location>
</feature>
<feature type="region of interest" description="Disordered" evidence="1">
    <location>
        <begin position="717"/>
        <end position="743"/>
    </location>
</feature>
<feature type="non-terminal residue" evidence="3">
    <location>
        <position position="1"/>
    </location>
</feature>
<dbReference type="InterPro" id="IPR000210">
    <property type="entry name" value="BTB/POZ_dom"/>
</dbReference>
<dbReference type="SMART" id="SM00225">
    <property type="entry name" value="BTB"/>
    <property type="match status" value="1"/>
</dbReference>
<evidence type="ECO:0000256" key="1">
    <source>
        <dbReference type="SAM" id="MobiDB-lite"/>
    </source>
</evidence>
<dbReference type="GO" id="GO:0033557">
    <property type="term" value="C:Slx1-Slx4 complex"/>
    <property type="evidence" value="ECO:0007669"/>
    <property type="project" value="TreeGrafter"/>
</dbReference>
<dbReference type="Gene3D" id="3.30.710.10">
    <property type="entry name" value="Potassium Channel Kv1.1, Chain A"/>
    <property type="match status" value="1"/>
</dbReference>
<dbReference type="InterPro" id="IPR011333">
    <property type="entry name" value="SKP1/BTB/POZ_sf"/>
</dbReference>
<dbReference type="CDD" id="cd22999">
    <property type="entry name" value="SAP_SLX4"/>
    <property type="match status" value="1"/>
</dbReference>
<dbReference type="GO" id="GO:0000712">
    <property type="term" value="P:resolution of meiotic recombination intermediates"/>
    <property type="evidence" value="ECO:0007669"/>
    <property type="project" value="TreeGrafter"/>
</dbReference>
<evidence type="ECO:0000259" key="2">
    <source>
        <dbReference type="PROSITE" id="PS50097"/>
    </source>
</evidence>
<dbReference type="AlphaFoldDB" id="A0AA36M4E0"/>